<proteinExistence type="predicted"/>
<accession>A0A9W9ZWF4</accession>
<sequence length="157" mass="18119">MKHKRPSVQNVFPRRKSSALVSAEFWVLAFLADGKGITRAKKGGLVFLSRIPLQELRIARRAINLQLPRDYKMRRHESHSFESLAAEMIPVETSWEKELIPHWKKATIALAIYPYKVGQATGDTTKMRKEMSSIVHNLIPPGMRGELRNVNYRKSFY</sequence>
<dbReference type="EMBL" id="MU825874">
    <property type="protein sequence ID" value="KAJ7387234.1"/>
    <property type="molecule type" value="Genomic_DNA"/>
</dbReference>
<name>A0A9W9ZWF4_9CNID</name>
<comment type="caution">
    <text evidence="1">The sequence shown here is derived from an EMBL/GenBank/DDBJ whole genome shotgun (WGS) entry which is preliminary data.</text>
</comment>
<evidence type="ECO:0000313" key="1">
    <source>
        <dbReference type="EMBL" id="KAJ7387234.1"/>
    </source>
</evidence>
<evidence type="ECO:0000313" key="2">
    <source>
        <dbReference type="Proteomes" id="UP001163046"/>
    </source>
</evidence>
<dbReference type="AlphaFoldDB" id="A0A9W9ZWF4"/>
<keyword evidence="2" id="KW-1185">Reference proteome</keyword>
<protein>
    <submittedName>
        <fullName evidence="1">Uncharacterized protein</fullName>
    </submittedName>
</protein>
<reference evidence="1" key="1">
    <citation type="submission" date="2023-01" db="EMBL/GenBank/DDBJ databases">
        <title>Genome assembly of the deep-sea coral Lophelia pertusa.</title>
        <authorList>
            <person name="Herrera S."/>
            <person name="Cordes E."/>
        </authorList>
    </citation>
    <scope>NUCLEOTIDE SEQUENCE</scope>
    <source>
        <strain evidence="1">USNM1676648</strain>
        <tissue evidence="1">Polyp</tissue>
    </source>
</reference>
<organism evidence="1 2">
    <name type="scientific">Desmophyllum pertusum</name>
    <dbReference type="NCBI Taxonomy" id="174260"/>
    <lineage>
        <taxon>Eukaryota</taxon>
        <taxon>Metazoa</taxon>
        <taxon>Cnidaria</taxon>
        <taxon>Anthozoa</taxon>
        <taxon>Hexacorallia</taxon>
        <taxon>Scleractinia</taxon>
        <taxon>Caryophylliina</taxon>
        <taxon>Caryophylliidae</taxon>
        <taxon>Desmophyllum</taxon>
    </lineage>
</organism>
<dbReference type="Proteomes" id="UP001163046">
    <property type="component" value="Unassembled WGS sequence"/>
</dbReference>
<gene>
    <name evidence="1" type="ORF">OS493_004208</name>
</gene>